<evidence type="ECO:0000313" key="2">
    <source>
        <dbReference type="EMBL" id="KAH0820143.1"/>
    </source>
</evidence>
<proteinExistence type="predicted"/>
<comment type="caution">
    <text evidence="2">The sequence shown here is derived from an EMBL/GenBank/DDBJ whole genome shotgun (WGS) entry which is preliminary data.</text>
</comment>
<accession>A0A8J6HV58</accession>
<sequence>MSASRSVFVVTTLMTLTISALDFPAAQFQHEIIYTNDASLLTGSVSTPAEIAALSVGSRISTGLDFHQAGNLFHTPAFDAVNLFTPNTVQQPAETPGQFENYRKALEEEAREAEKEKNAVTVAFGRGIGGLTRGAARSYVSVKMTGGDKTYNYGYTI</sequence>
<dbReference type="Proteomes" id="UP000719412">
    <property type="component" value="Unassembled WGS sequence"/>
</dbReference>
<name>A0A8J6HV58_TENMO</name>
<dbReference type="AlphaFoldDB" id="A0A8J6HV58"/>
<feature type="signal peptide" evidence="1">
    <location>
        <begin position="1"/>
        <end position="20"/>
    </location>
</feature>
<gene>
    <name evidence="2" type="ORF">GEV33_002649</name>
</gene>
<reference evidence="2" key="2">
    <citation type="submission" date="2021-08" db="EMBL/GenBank/DDBJ databases">
        <authorList>
            <person name="Eriksson T."/>
        </authorList>
    </citation>
    <scope>NUCLEOTIDE SEQUENCE</scope>
    <source>
        <strain evidence="2">Stoneville</strain>
        <tissue evidence="2">Whole head</tissue>
    </source>
</reference>
<evidence type="ECO:0000256" key="1">
    <source>
        <dbReference type="SAM" id="SignalP"/>
    </source>
</evidence>
<reference evidence="2" key="1">
    <citation type="journal article" date="2020" name="J Insects Food Feed">
        <title>The yellow mealworm (Tenebrio molitor) genome: a resource for the emerging insects as food and feed industry.</title>
        <authorList>
            <person name="Eriksson T."/>
            <person name="Andere A."/>
            <person name="Kelstrup H."/>
            <person name="Emery V."/>
            <person name="Picard C."/>
        </authorList>
    </citation>
    <scope>NUCLEOTIDE SEQUENCE</scope>
    <source>
        <strain evidence="2">Stoneville</strain>
        <tissue evidence="2">Whole head</tissue>
    </source>
</reference>
<organism evidence="2 3">
    <name type="scientific">Tenebrio molitor</name>
    <name type="common">Yellow mealworm beetle</name>
    <dbReference type="NCBI Taxonomy" id="7067"/>
    <lineage>
        <taxon>Eukaryota</taxon>
        <taxon>Metazoa</taxon>
        <taxon>Ecdysozoa</taxon>
        <taxon>Arthropoda</taxon>
        <taxon>Hexapoda</taxon>
        <taxon>Insecta</taxon>
        <taxon>Pterygota</taxon>
        <taxon>Neoptera</taxon>
        <taxon>Endopterygota</taxon>
        <taxon>Coleoptera</taxon>
        <taxon>Polyphaga</taxon>
        <taxon>Cucujiformia</taxon>
        <taxon>Tenebrionidae</taxon>
        <taxon>Tenebrio</taxon>
    </lineage>
</organism>
<protein>
    <submittedName>
        <fullName evidence="2">Uncharacterized protein</fullName>
    </submittedName>
</protein>
<evidence type="ECO:0000313" key="3">
    <source>
        <dbReference type="Proteomes" id="UP000719412"/>
    </source>
</evidence>
<keyword evidence="1" id="KW-0732">Signal</keyword>
<dbReference type="EMBL" id="JABDTM020012782">
    <property type="protein sequence ID" value="KAH0820143.1"/>
    <property type="molecule type" value="Genomic_DNA"/>
</dbReference>
<feature type="chain" id="PRO_5035204910" evidence="1">
    <location>
        <begin position="21"/>
        <end position="157"/>
    </location>
</feature>
<keyword evidence="3" id="KW-1185">Reference proteome</keyword>